<dbReference type="Proteomes" id="UP001314903">
    <property type="component" value="Unassembled WGS sequence"/>
</dbReference>
<proteinExistence type="predicted"/>
<reference evidence="1 2" key="1">
    <citation type="submission" date="2021-03" db="EMBL/GenBank/DDBJ databases">
        <title>Genomic Encyclopedia of Type Strains, Phase IV (KMG-IV): sequencing the most valuable type-strain genomes for metagenomic binning, comparative biology and taxonomic classification.</title>
        <authorList>
            <person name="Goeker M."/>
        </authorList>
    </citation>
    <scope>NUCLEOTIDE SEQUENCE [LARGE SCALE GENOMIC DNA]</scope>
    <source>
        <strain evidence="1 2">DSM 27512</strain>
    </source>
</reference>
<protein>
    <submittedName>
        <fullName evidence="1">Uncharacterized protein</fullName>
    </submittedName>
</protein>
<dbReference type="RefSeq" id="WP_209661924.1">
    <property type="nucleotide sequence ID" value="NZ_JAGGLI010000044.1"/>
</dbReference>
<comment type="caution">
    <text evidence="1">The sequence shown here is derived from an EMBL/GenBank/DDBJ whole genome shotgun (WGS) entry which is preliminary data.</text>
</comment>
<sequence length="84" mass="9198">MGRASKSIKSAKPTKPDKTDCFAYQPTKCVALTKNNCNGCTFYKTASALKADREKAMTRIITLDIEIQDKIARDYFGGGKDGSL</sequence>
<dbReference type="EMBL" id="JAGGLI010000044">
    <property type="protein sequence ID" value="MBP2028866.1"/>
    <property type="molecule type" value="Genomic_DNA"/>
</dbReference>
<keyword evidence="2" id="KW-1185">Reference proteome</keyword>
<evidence type="ECO:0000313" key="1">
    <source>
        <dbReference type="EMBL" id="MBP2028866.1"/>
    </source>
</evidence>
<organism evidence="1 2">
    <name type="scientific">Acetoanaerobium pronyense</name>
    <dbReference type="NCBI Taxonomy" id="1482736"/>
    <lineage>
        <taxon>Bacteria</taxon>
        <taxon>Bacillati</taxon>
        <taxon>Bacillota</taxon>
        <taxon>Clostridia</taxon>
        <taxon>Peptostreptococcales</taxon>
        <taxon>Filifactoraceae</taxon>
        <taxon>Acetoanaerobium</taxon>
    </lineage>
</organism>
<name>A0ABS4KNS3_9FIRM</name>
<accession>A0ABS4KNS3</accession>
<evidence type="ECO:0000313" key="2">
    <source>
        <dbReference type="Proteomes" id="UP001314903"/>
    </source>
</evidence>
<gene>
    <name evidence="1" type="ORF">J2Z35_002704</name>
</gene>